<dbReference type="SUPFAM" id="SSF54637">
    <property type="entry name" value="Thioesterase/thiol ester dehydrase-isomerase"/>
    <property type="match status" value="1"/>
</dbReference>
<dbReference type="InterPro" id="IPR029069">
    <property type="entry name" value="HotDog_dom_sf"/>
</dbReference>
<dbReference type="EMBL" id="FNXY01000003">
    <property type="protein sequence ID" value="SEI71814.1"/>
    <property type="molecule type" value="Genomic_DNA"/>
</dbReference>
<dbReference type="InterPro" id="IPR054545">
    <property type="entry name" value="ApeI-like"/>
</dbReference>
<dbReference type="RefSeq" id="WP_090334881.1">
    <property type="nucleotide sequence ID" value="NZ_FNXY01000003.1"/>
</dbReference>
<name>A0A1H6T122_9BACT</name>
<keyword evidence="3" id="KW-1185">Reference proteome</keyword>
<dbReference type="Proteomes" id="UP000199532">
    <property type="component" value="Unassembled WGS sequence"/>
</dbReference>
<proteinExistence type="predicted"/>
<protein>
    <submittedName>
        <fullName evidence="2">3-hydroxyacyl-[acyl-carrier-protein] dehydratase</fullName>
    </submittedName>
</protein>
<reference evidence="2 3" key="1">
    <citation type="submission" date="2016-10" db="EMBL/GenBank/DDBJ databases">
        <authorList>
            <person name="de Groot N.N."/>
        </authorList>
    </citation>
    <scope>NUCLEOTIDE SEQUENCE [LARGE SCALE GENOMIC DNA]</scope>
    <source>
        <strain evidence="2 3">DSM 19938</strain>
    </source>
</reference>
<dbReference type="OrthoDB" id="9772788at2"/>
<dbReference type="Gene3D" id="3.10.129.10">
    <property type="entry name" value="Hotdog Thioesterase"/>
    <property type="match status" value="1"/>
</dbReference>
<organism evidence="2 3">
    <name type="scientific">Dyadobacter koreensis</name>
    <dbReference type="NCBI Taxonomy" id="408657"/>
    <lineage>
        <taxon>Bacteria</taxon>
        <taxon>Pseudomonadati</taxon>
        <taxon>Bacteroidota</taxon>
        <taxon>Cytophagia</taxon>
        <taxon>Cytophagales</taxon>
        <taxon>Spirosomataceae</taxon>
        <taxon>Dyadobacter</taxon>
    </lineage>
</organism>
<dbReference type="AlphaFoldDB" id="A0A1H6T122"/>
<evidence type="ECO:0000313" key="3">
    <source>
        <dbReference type="Proteomes" id="UP000199532"/>
    </source>
</evidence>
<feature type="domain" description="ApeI dehydratase-like" evidence="1">
    <location>
        <begin position="17"/>
        <end position="92"/>
    </location>
</feature>
<dbReference type="Pfam" id="PF22818">
    <property type="entry name" value="ApeI-like"/>
    <property type="match status" value="1"/>
</dbReference>
<sequence>MFLNNLYKVTELIAGPQSLSASIILDPSHEIFKGHFPGAPVTPGVVQLQIVKELLEQHLVKNLRMKTMRVCKFIQIINPEETPEIRIEIKYNVGEVIEVIASGSSKDITYFKTQVSYI</sequence>
<evidence type="ECO:0000313" key="2">
    <source>
        <dbReference type="EMBL" id="SEI71814.1"/>
    </source>
</evidence>
<dbReference type="STRING" id="408657.SAMN04487995_1854"/>
<gene>
    <name evidence="2" type="ORF">SAMN04487995_1854</name>
</gene>
<accession>A0A1H6T122</accession>
<dbReference type="GO" id="GO:0016829">
    <property type="term" value="F:lyase activity"/>
    <property type="evidence" value="ECO:0007669"/>
    <property type="project" value="UniProtKB-KW"/>
</dbReference>
<evidence type="ECO:0000259" key="1">
    <source>
        <dbReference type="Pfam" id="PF22818"/>
    </source>
</evidence>